<proteinExistence type="inferred from homology"/>
<evidence type="ECO:0000259" key="9">
    <source>
        <dbReference type="Pfam" id="PF00291"/>
    </source>
</evidence>
<dbReference type="InterPro" id="IPR036052">
    <property type="entry name" value="TrpB-like_PALP_sf"/>
</dbReference>
<name>A0A0U4N092_9BACT</name>
<dbReference type="PATRIC" id="fig|1653476.3.peg.220"/>
<dbReference type="SUPFAM" id="SSF53686">
    <property type="entry name" value="Tryptophan synthase beta subunit-like PLP-dependent enzymes"/>
    <property type="match status" value="1"/>
</dbReference>
<evidence type="ECO:0000313" key="10">
    <source>
        <dbReference type="EMBL" id="BAU22614.1"/>
    </source>
</evidence>
<evidence type="ECO:0000256" key="6">
    <source>
        <dbReference type="ARBA" id="ARBA00022898"/>
    </source>
</evidence>
<dbReference type="InterPro" id="IPR001216">
    <property type="entry name" value="P-phosphate_BS"/>
</dbReference>
<dbReference type="GO" id="GO:0006535">
    <property type="term" value="P:cysteine biosynthetic process from serine"/>
    <property type="evidence" value="ECO:0007669"/>
    <property type="project" value="InterPro"/>
</dbReference>
<dbReference type="PROSITE" id="PS00901">
    <property type="entry name" value="CYS_SYNTHASE"/>
    <property type="match status" value="1"/>
</dbReference>
<keyword evidence="11" id="KW-1185">Reference proteome</keyword>
<accession>A0A0U4N092</accession>
<dbReference type="GO" id="GO:0004124">
    <property type="term" value="F:cysteine synthase activity"/>
    <property type="evidence" value="ECO:0007669"/>
    <property type="project" value="UniProtKB-EC"/>
</dbReference>
<dbReference type="AlphaFoldDB" id="A0A0U4N092"/>
<reference evidence="10 11" key="1">
    <citation type="journal article" date="2016" name="Int. J. Syst. Evol. Microbiol.">
        <title>Caldimicrobium thiodismutans sp. nov., a sulfur-disproportionating bacterium isolated from a hot spring, and emended description of the genus Caldimicrobium.</title>
        <authorList>
            <person name="Kojima H."/>
            <person name="Umezawa K."/>
            <person name="Fukui M."/>
        </authorList>
    </citation>
    <scope>NUCLEOTIDE SEQUENCE [LARGE SCALE GENOMIC DNA]</scope>
    <source>
        <strain evidence="10 11">TF1</strain>
    </source>
</reference>
<evidence type="ECO:0000256" key="1">
    <source>
        <dbReference type="ARBA" id="ARBA00001933"/>
    </source>
</evidence>
<dbReference type="PANTHER" id="PTHR10314">
    <property type="entry name" value="CYSTATHIONINE BETA-SYNTHASE"/>
    <property type="match status" value="1"/>
</dbReference>
<comment type="catalytic activity">
    <reaction evidence="8">
        <text>O-acetyl-L-serine + hydrogen sulfide = L-cysteine + acetate</text>
        <dbReference type="Rhea" id="RHEA:14829"/>
        <dbReference type="ChEBI" id="CHEBI:29919"/>
        <dbReference type="ChEBI" id="CHEBI:30089"/>
        <dbReference type="ChEBI" id="CHEBI:35235"/>
        <dbReference type="ChEBI" id="CHEBI:58340"/>
        <dbReference type="EC" id="2.5.1.47"/>
    </reaction>
</comment>
<dbReference type="Gene3D" id="3.40.50.1100">
    <property type="match status" value="2"/>
</dbReference>
<dbReference type="EMBL" id="AP014945">
    <property type="protein sequence ID" value="BAU22614.1"/>
    <property type="molecule type" value="Genomic_DNA"/>
</dbReference>
<dbReference type="STRING" id="1653476.THC_0214"/>
<dbReference type="FunFam" id="3.40.50.1100:FF:000006">
    <property type="entry name" value="Cysteine synthase"/>
    <property type="match status" value="1"/>
</dbReference>
<reference evidence="11" key="2">
    <citation type="journal article" date="2016" name="Int. J. Syst. Evol. Microbiol.">
        <title>Caldimicrobium thiodismutans sp. nov., a sulfur-disproportionating bacterium isolated from a hot spring.</title>
        <authorList>
            <person name="Kojima H."/>
            <person name="Umezawa K."/>
            <person name="Fukui M."/>
        </authorList>
    </citation>
    <scope>NUCLEOTIDE SEQUENCE [LARGE SCALE GENOMIC DNA]</scope>
    <source>
        <strain evidence="11">TF1</strain>
    </source>
</reference>
<dbReference type="Proteomes" id="UP000068196">
    <property type="component" value="Chromosome"/>
</dbReference>
<comment type="similarity">
    <text evidence="2">Belongs to the cysteine synthase/cystathionine beta-synthase family.</text>
</comment>
<dbReference type="RefSeq" id="WP_068512086.1">
    <property type="nucleotide sequence ID" value="NZ_AP014945.1"/>
</dbReference>
<keyword evidence="5" id="KW-0808">Transferase</keyword>
<keyword evidence="4" id="KW-0028">Amino-acid biosynthesis</keyword>
<dbReference type="Pfam" id="PF00291">
    <property type="entry name" value="PALP"/>
    <property type="match status" value="1"/>
</dbReference>
<evidence type="ECO:0000256" key="8">
    <source>
        <dbReference type="ARBA" id="ARBA00047931"/>
    </source>
</evidence>
<dbReference type="InterPro" id="IPR001926">
    <property type="entry name" value="TrpB-like_PALP"/>
</dbReference>
<dbReference type="KEGG" id="cthi:THC_0214"/>
<gene>
    <name evidence="10" type="ORF">THC_0214</name>
</gene>
<evidence type="ECO:0000256" key="7">
    <source>
        <dbReference type="ARBA" id="ARBA00023192"/>
    </source>
</evidence>
<evidence type="ECO:0000256" key="4">
    <source>
        <dbReference type="ARBA" id="ARBA00022605"/>
    </source>
</evidence>
<organism evidence="10 11">
    <name type="scientific">Caldimicrobium thiodismutans</name>
    <dbReference type="NCBI Taxonomy" id="1653476"/>
    <lineage>
        <taxon>Bacteria</taxon>
        <taxon>Pseudomonadati</taxon>
        <taxon>Thermodesulfobacteriota</taxon>
        <taxon>Thermodesulfobacteria</taxon>
        <taxon>Thermodesulfobacteriales</taxon>
        <taxon>Thermodesulfobacteriaceae</taxon>
        <taxon>Caldimicrobium</taxon>
    </lineage>
</organism>
<comment type="cofactor">
    <cofactor evidence="1">
        <name>pyridoxal 5'-phosphate</name>
        <dbReference type="ChEBI" id="CHEBI:597326"/>
    </cofactor>
</comment>
<dbReference type="InterPro" id="IPR050214">
    <property type="entry name" value="Cys_Synth/Cystath_Beta-Synth"/>
</dbReference>
<evidence type="ECO:0000256" key="3">
    <source>
        <dbReference type="ARBA" id="ARBA00012681"/>
    </source>
</evidence>
<feature type="domain" description="Tryptophan synthase beta chain-like PALP" evidence="9">
    <location>
        <begin position="19"/>
        <end position="297"/>
    </location>
</feature>
<protein>
    <recommendedName>
        <fullName evidence="3">cysteine synthase</fullName>
        <ecNumber evidence="3">2.5.1.47</ecNumber>
    </recommendedName>
</protein>
<keyword evidence="6" id="KW-0663">Pyridoxal phosphate</keyword>
<dbReference type="EC" id="2.5.1.47" evidence="3"/>
<evidence type="ECO:0000256" key="2">
    <source>
        <dbReference type="ARBA" id="ARBA00007103"/>
    </source>
</evidence>
<evidence type="ECO:0000313" key="11">
    <source>
        <dbReference type="Proteomes" id="UP000068196"/>
    </source>
</evidence>
<dbReference type="CDD" id="cd01561">
    <property type="entry name" value="CBS_like"/>
    <property type="match status" value="1"/>
</dbReference>
<sequence>MREDQSFKNLFIFKDIYNMIGNTPLIDLGIFLKGNKGVKLYAKAEWYNPGGSVKDRPAREIILSAEREELLKPGKRLLDATSGNMGIAYTLLARQRGYGVTLCLPSNASPERIKLLKIFGAELILTDPLEGIDGAILKARELYEREAELYYYADQYSNPANYLAHYKTTGPEIWEGTSGRITHFVAGLGTGGTMMGVGRYLKEKNPEIKLVGIQPDSPLHGIEGLKHMPSALKPAIYDESILDEVIFVKTEEAYFFVKALLERLSLFVGISSGAALAGALKIASSLKEGVIVTLFPDSGHKYLSERFWHEL</sequence>
<keyword evidence="7" id="KW-0198">Cysteine biosynthesis</keyword>
<dbReference type="OrthoDB" id="9808024at2"/>
<evidence type="ECO:0000256" key="5">
    <source>
        <dbReference type="ARBA" id="ARBA00022679"/>
    </source>
</evidence>